<dbReference type="AlphaFoldDB" id="A0A9N9DTF7"/>
<comment type="caution">
    <text evidence="2">The sequence shown here is derived from an EMBL/GenBank/DDBJ whole genome shotgun (WGS) entry which is preliminary data.</text>
</comment>
<proteinExistence type="predicted"/>
<dbReference type="EMBL" id="CAJVPP010004549">
    <property type="protein sequence ID" value="CAG8651818.1"/>
    <property type="molecule type" value="Genomic_DNA"/>
</dbReference>
<name>A0A9N9DTF7_FUNMO</name>
<evidence type="ECO:0000256" key="1">
    <source>
        <dbReference type="SAM" id="MobiDB-lite"/>
    </source>
</evidence>
<reference evidence="2" key="1">
    <citation type="submission" date="2021-06" db="EMBL/GenBank/DDBJ databases">
        <authorList>
            <person name="Kallberg Y."/>
            <person name="Tangrot J."/>
            <person name="Rosling A."/>
        </authorList>
    </citation>
    <scope>NUCLEOTIDE SEQUENCE</scope>
    <source>
        <strain evidence="2">87-6 pot B 2015</strain>
    </source>
</reference>
<accession>A0A9N9DTF7</accession>
<feature type="non-terminal residue" evidence="2">
    <location>
        <position position="1"/>
    </location>
</feature>
<evidence type="ECO:0000313" key="3">
    <source>
        <dbReference type="Proteomes" id="UP000789375"/>
    </source>
</evidence>
<sequence length="116" mass="13783">QDHPSSPKRNLMRDHHLSDSLRNPERQELWDFRFLQKCLTNPQILDNVQNFSLSKKITAEENERIFVNDQYTSLSEEVTKLDDVNKNKAYEGRLQRDVKESRTRNYHLGSALKRVI</sequence>
<feature type="region of interest" description="Disordered" evidence="1">
    <location>
        <begin position="1"/>
        <end position="20"/>
    </location>
</feature>
<gene>
    <name evidence="2" type="ORF">FMOSSE_LOCUS11515</name>
</gene>
<dbReference type="Proteomes" id="UP000789375">
    <property type="component" value="Unassembled WGS sequence"/>
</dbReference>
<organism evidence="2 3">
    <name type="scientific">Funneliformis mosseae</name>
    <name type="common">Endomycorrhizal fungus</name>
    <name type="synonym">Glomus mosseae</name>
    <dbReference type="NCBI Taxonomy" id="27381"/>
    <lineage>
        <taxon>Eukaryota</taxon>
        <taxon>Fungi</taxon>
        <taxon>Fungi incertae sedis</taxon>
        <taxon>Mucoromycota</taxon>
        <taxon>Glomeromycotina</taxon>
        <taxon>Glomeromycetes</taxon>
        <taxon>Glomerales</taxon>
        <taxon>Glomeraceae</taxon>
        <taxon>Funneliformis</taxon>
    </lineage>
</organism>
<keyword evidence="3" id="KW-1185">Reference proteome</keyword>
<evidence type="ECO:0000313" key="2">
    <source>
        <dbReference type="EMBL" id="CAG8651818.1"/>
    </source>
</evidence>
<protein>
    <submittedName>
        <fullName evidence="2">15713_t:CDS:1</fullName>
    </submittedName>
</protein>